<dbReference type="InterPro" id="IPR011006">
    <property type="entry name" value="CheY-like_superfamily"/>
</dbReference>
<organism evidence="4 5">
    <name type="scientific">Insolitispirillum peregrinum</name>
    <dbReference type="NCBI Taxonomy" id="80876"/>
    <lineage>
        <taxon>Bacteria</taxon>
        <taxon>Pseudomonadati</taxon>
        <taxon>Pseudomonadota</taxon>
        <taxon>Alphaproteobacteria</taxon>
        <taxon>Rhodospirillales</taxon>
        <taxon>Novispirillaceae</taxon>
        <taxon>Insolitispirillum</taxon>
    </lineage>
</organism>
<dbReference type="SUPFAM" id="SSF141868">
    <property type="entry name" value="EAL domain-like"/>
    <property type="match status" value="1"/>
</dbReference>
<dbReference type="OrthoDB" id="7251575at2"/>
<dbReference type="Proteomes" id="UP000185678">
    <property type="component" value="Unassembled WGS sequence"/>
</dbReference>
<feature type="domain" description="Response regulatory" evidence="2">
    <location>
        <begin position="26"/>
        <end position="148"/>
    </location>
</feature>
<dbReference type="AlphaFoldDB" id="A0A1N7NK49"/>
<dbReference type="CDD" id="cd01948">
    <property type="entry name" value="EAL"/>
    <property type="match status" value="1"/>
</dbReference>
<dbReference type="PANTHER" id="PTHR33121">
    <property type="entry name" value="CYCLIC DI-GMP PHOSPHODIESTERASE PDEF"/>
    <property type="match status" value="1"/>
</dbReference>
<dbReference type="InterPro" id="IPR001633">
    <property type="entry name" value="EAL_dom"/>
</dbReference>
<sequence length="428" mass="46790">MPTSTSRPQPLSPAGPEPDRAYDSLAVLIVDDDPCFCGLTTRMFTALGVGHVQVLHSGQEALTLVASATQPFDLIVCDLDMPDMDGIETLRHMATIAKGAAFVVVSAAEQQILRTVAELAKARGMRLLGSLSKPLGMVALGDILNRLTASEQTTRRPFQRVQADRQRLEQALDRNEIIPWFQPKVSLQDGTLKGVEALVRWQHPQLGVLTPGAFLDSLEGSGLADRFAEHMLRHALEQAGTWARQGLPIGVAVNLSVGELDRLDLPELVLDLIGQNGLRASQVTLEVTESGLMTDITTPFDVISRLAMKGVRLSIDDFGTGYSTIQQLVRLPFTEFKVDMSFVRGAQENDRVRIVLDSTIAMARKLSLSVVGEGIENRDNWMMLKAMGCDLAQGFFIGKPMPGGELENWSLDWARRVAALSHEQEVSP</sequence>
<dbReference type="GO" id="GO:0071111">
    <property type="term" value="F:cyclic-guanylate-specific phosphodiesterase activity"/>
    <property type="evidence" value="ECO:0007669"/>
    <property type="project" value="InterPro"/>
</dbReference>
<protein>
    <submittedName>
        <fullName evidence="4">EAL domain, c-di-GMP-specific phosphodiesterase class I (Or its enzymatically inactive variant)</fullName>
    </submittedName>
</protein>
<dbReference type="RefSeq" id="WP_084194862.1">
    <property type="nucleotide sequence ID" value="NZ_FTOA01000005.1"/>
</dbReference>
<accession>A0A1N7NK49</accession>
<dbReference type="Gene3D" id="3.20.20.450">
    <property type="entry name" value="EAL domain"/>
    <property type="match status" value="1"/>
</dbReference>
<dbReference type="EMBL" id="FTOA01000005">
    <property type="protein sequence ID" value="SIS98640.1"/>
    <property type="molecule type" value="Genomic_DNA"/>
</dbReference>
<dbReference type="InterPro" id="IPR001789">
    <property type="entry name" value="Sig_transdc_resp-reg_receiver"/>
</dbReference>
<dbReference type="SMART" id="SM00052">
    <property type="entry name" value="EAL"/>
    <property type="match status" value="1"/>
</dbReference>
<evidence type="ECO:0000313" key="4">
    <source>
        <dbReference type="EMBL" id="SIS98640.1"/>
    </source>
</evidence>
<dbReference type="PROSITE" id="PS50110">
    <property type="entry name" value="RESPONSE_REGULATORY"/>
    <property type="match status" value="1"/>
</dbReference>
<dbReference type="Pfam" id="PF00072">
    <property type="entry name" value="Response_reg"/>
    <property type="match status" value="1"/>
</dbReference>
<dbReference type="SUPFAM" id="SSF52172">
    <property type="entry name" value="CheY-like"/>
    <property type="match status" value="1"/>
</dbReference>
<feature type="modified residue" description="4-aspartylphosphate" evidence="1">
    <location>
        <position position="78"/>
    </location>
</feature>
<dbReference type="InterPro" id="IPR050706">
    <property type="entry name" value="Cyclic-di-GMP_PDE-like"/>
</dbReference>
<dbReference type="PANTHER" id="PTHR33121:SF71">
    <property type="entry name" value="OXYGEN SENSOR PROTEIN DOSP"/>
    <property type="match status" value="1"/>
</dbReference>
<evidence type="ECO:0000256" key="1">
    <source>
        <dbReference type="PROSITE-ProRule" id="PRU00169"/>
    </source>
</evidence>
<dbReference type="Pfam" id="PF00563">
    <property type="entry name" value="EAL"/>
    <property type="match status" value="1"/>
</dbReference>
<evidence type="ECO:0000259" key="3">
    <source>
        <dbReference type="PROSITE" id="PS50883"/>
    </source>
</evidence>
<evidence type="ECO:0000259" key="2">
    <source>
        <dbReference type="PROSITE" id="PS50110"/>
    </source>
</evidence>
<dbReference type="Gene3D" id="3.40.50.2300">
    <property type="match status" value="1"/>
</dbReference>
<proteinExistence type="predicted"/>
<evidence type="ECO:0000313" key="5">
    <source>
        <dbReference type="Proteomes" id="UP000185678"/>
    </source>
</evidence>
<dbReference type="PROSITE" id="PS50883">
    <property type="entry name" value="EAL"/>
    <property type="match status" value="1"/>
</dbReference>
<keyword evidence="1" id="KW-0597">Phosphoprotein</keyword>
<dbReference type="SMART" id="SM00448">
    <property type="entry name" value="REC"/>
    <property type="match status" value="1"/>
</dbReference>
<keyword evidence="5" id="KW-1185">Reference proteome</keyword>
<dbReference type="GO" id="GO:0000160">
    <property type="term" value="P:phosphorelay signal transduction system"/>
    <property type="evidence" value="ECO:0007669"/>
    <property type="project" value="InterPro"/>
</dbReference>
<gene>
    <name evidence="4" type="ORF">SAMN05421779_105176</name>
</gene>
<dbReference type="STRING" id="80876.SAMN05421779_105176"/>
<reference evidence="4 5" key="1">
    <citation type="submission" date="2017-01" db="EMBL/GenBank/DDBJ databases">
        <authorList>
            <person name="Mah S.A."/>
            <person name="Swanson W.J."/>
            <person name="Moy G.W."/>
            <person name="Vacquier V.D."/>
        </authorList>
    </citation>
    <scope>NUCLEOTIDE SEQUENCE [LARGE SCALE GENOMIC DNA]</scope>
    <source>
        <strain evidence="4 5">DSM 11589</strain>
    </source>
</reference>
<dbReference type="InterPro" id="IPR035919">
    <property type="entry name" value="EAL_sf"/>
</dbReference>
<name>A0A1N7NK49_9PROT</name>
<feature type="domain" description="EAL" evidence="3">
    <location>
        <begin position="161"/>
        <end position="414"/>
    </location>
</feature>